<evidence type="ECO:0000313" key="3">
    <source>
        <dbReference type="Proteomes" id="UP000313948"/>
    </source>
</evidence>
<protein>
    <submittedName>
        <fullName evidence="2">Glyoxalase/bleomycin resistance/extradiol dioxygenase family protein</fullName>
    </submittedName>
</protein>
<dbReference type="Proteomes" id="UP000313948">
    <property type="component" value="Chromosome"/>
</dbReference>
<evidence type="ECO:0000259" key="1">
    <source>
        <dbReference type="PROSITE" id="PS51819"/>
    </source>
</evidence>
<organism evidence="2 3">
    <name type="scientific">Georgenia wutianyii</name>
    <dbReference type="NCBI Taxonomy" id="2585135"/>
    <lineage>
        <taxon>Bacteria</taxon>
        <taxon>Bacillati</taxon>
        <taxon>Actinomycetota</taxon>
        <taxon>Actinomycetes</taxon>
        <taxon>Micrococcales</taxon>
        <taxon>Bogoriellaceae</taxon>
        <taxon>Georgenia</taxon>
    </lineage>
</organism>
<proteinExistence type="predicted"/>
<dbReference type="RefSeq" id="WP_139948495.1">
    <property type="nucleotide sequence ID" value="NZ_CP040899.1"/>
</dbReference>
<keyword evidence="2" id="KW-0560">Oxidoreductase</keyword>
<dbReference type="Gene3D" id="3.30.720.120">
    <property type="match status" value="1"/>
</dbReference>
<dbReference type="PROSITE" id="PS51819">
    <property type="entry name" value="VOC"/>
    <property type="match status" value="1"/>
</dbReference>
<dbReference type="EMBL" id="CP040899">
    <property type="protein sequence ID" value="QDB79419.1"/>
    <property type="molecule type" value="Genomic_DNA"/>
</dbReference>
<dbReference type="Pfam" id="PF00903">
    <property type="entry name" value="Glyoxalase"/>
    <property type="match status" value="1"/>
</dbReference>
<keyword evidence="3" id="KW-1185">Reference proteome</keyword>
<accession>A0ABX5VLR2</accession>
<dbReference type="GO" id="GO:0051213">
    <property type="term" value="F:dioxygenase activity"/>
    <property type="evidence" value="ECO:0007669"/>
    <property type="project" value="UniProtKB-KW"/>
</dbReference>
<dbReference type="InterPro" id="IPR029068">
    <property type="entry name" value="Glyas_Bleomycin-R_OHBP_Dase"/>
</dbReference>
<reference evidence="2 3" key="1">
    <citation type="submission" date="2019-05" db="EMBL/GenBank/DDBJ databases">
        <title>Georgenia *** sp. nov., and Georgenia *** sp. nov., isolated from the intestinal contents of plateau pika (Ochotona curzoniae) in the Qinghai-Tibet plateau of China.</title>
        <authorList>
            <person name="Tian Z."/>
        </authorList>
    </citation>
    <scope>NUCLEOTIDE SEQUENCE [LARGE SCALE GENOMIC DNA]</scope>
    <source>
        <strain evidence="2 3">Z294</strain>
    </source>
</reference>
<dbReference type="InterPro" id="IPR004360">
    <property type="entry name" value="Glyas_Fos-R_dOase_dom"/>
</dbReference>
<dbReference type="InterPro" id="IPR037523">
    <property type="entry name" value="VOC_core"/>
</dbReference>
<gene>
    <name evidence="2" type="ORF">FE251_08585</name>
</gene>
<evidence type="ECO:0000313" key="2">
    <source>
        <dbReference type="EMBL" id="QDB79419.1"/>
    </source>
</evidence>
<dbReference type="SUPFAM" id="SSF54593">
    <property type="entry name" value="Glyoxalase/Bleomycin resistance protein/Dihydroxybiphenyl dioxygenase"/>
    <property type="match status" value="1"/>
</dbReference>
<keyword evidence="2" id="KW-0223">Dioxygenase</keyword>
<feature type="domain" description="VOC" evidence="1">
    <location>
        <begin position="4"/>
        <end position="124"/>
    </location>
</feature>
<name>A0ABX5VLR2_9MICO</name>
<dbReference type="Gene3D" id="3.30.720.110">
    <property type="match status" value="1"/>
</dbReference>
<sequence>MELTSFYPVLGTEDLARSTRFYTEHLGFEVTFAADWYVSLHRPGPPAYELALLDPTHESVPAGFGRPASGVLLNFEVTDVDGEYDRLVRRAGLPLARDIRTEDWGQRHFIVVDPGGVLIDVITPTPPSAEFAAQYAEGAAQG</sequence>